<evidence type="ECO:0000313" key="2">
    <source>
        <dbReference type="EMBL" id="CAD9218096.1"/>
    </source>
</evidence>
<sequence>MQVAASESDPQGKVPRVVGFQPTNPLSGVQVVPHTKDGAPDPFRELAGGSGCTEGCSGFMDTASGGLLSRVLTGRAPEFKSVDLARAGCNSGLSELTRLQETREKALGHSTSCGLAGIFSPAKDDEALPFSSFFSREDWHSAPKP</sequence>
<organism evidence="2">
    <name type="scientific">Tetraselmis chuii</name>
    <dbReference type="NCBI Taxonomy" id="63592"/>
    <lineage>
        <taxon>Eukaryota</taxon>
        <taxon>Viridiplantae</taxon>
        <taxon>Chlorophyta</taxon>
        <taxon>core chlorophytes</taxon>
        <taxon>Chlorodendrophyceae</taxon>
        <taxon>Chlorodendrales</taxon>
        <taxon>Chlorodendraceae</taxon>
        <taxon>Tetraselmis</taxon>
    </lineage>
</organism>
<proteinExistence type="predicted"/>
<accession>A0A7S1T4G0</accession>
<feature type="region of interest" description="Disordered" evidence="1">
    <location>
        <begin position="1"/>
        <end position="32"/>
    </location>
</feature>
<evidence type="ECO:0000256" key="1">
    <source>
        <dbReference type="SAM" id="MobiDB-lite"/>
    </source>
</evidence>
<protein>
    <submittedName>
        <fullName evidence="2">Uncharacterized protein</fullName>
    </submittedName>
</protein>
<name>A0A7S1T4G0_9CHLO</name>
<reference evidence="2" key="1">
    <citation type="submission" date="2021-01" db="EMBL/GenBank/DDBJ databases">
        <authorList>
            <person name="Corre E."/>
            <person name="Pelletier E."/>
            <person name="Niang G."/>
            <person name="Scheremetjew M."/>
            <person name="Finn R."/>
            <person name="Kale V."/>
            <person name="Holt S."/>
            <person name="Cochrane G."/>
            <person name="Meng A."/>
            <person name="Brown T."/>
            <person name="Cohen L."/>
        </authorList>
    </citation>
    <scope>NUCLEOTIDE SEQUENCE</scope>
    <source>
        <strain evidence="2">PLY429</strain>
    </source>
</reference>
<dbReference type="EMBL" id="HBGG01037893">
    <property type="protein sequence ID" value="CAD9218096.1"/>
    <property type="molecule type" value="Transcribed_RNA"/>
</dbReference>
<gene>
    <name evidence="2" type="ORF">TCHU04912_LOCUS19539</name>
</gene>
<dbReference type="AlphaFoldDB" id="A0A7S1T4G0"/>